<feature type="domain" description="ISXO2-like transposase" evidence="1">
    <location>
        <begin position="3"/>
        <end position="113"/>
    </location>
</feature>
<dbReference type="VEuPathDB" id="MicrosporidiaDB:A0H76_210"/>
<evidence type="ECO:0000313" key="2">
    <source>
        <dbReference type="EMBL" id="ORD97959.1"/>
    </source>
</evidence>
<name>A0A1X0QDS5_9MICR</name>
<evidence type="ECO:0000259" key="1">
    <source>
        <dbReference type="SMART" id="SM01126"/>
    </source>
</evidence>
<dbReference type="OrthoDB" id="5598606at2759"/>
<dbReference type="InterPro" id="IPR024445">
    <property type="entry name" value="Tnp_ISXO2-like"/>
</dbReference>
<evidence type="ECO:0000313" key="3">
    <source>
        <dbReference type="Proteomes" id="UP000192356"/>
    </source>
</evidence>
<dbReference type="Proteomes" id="UP000192356">
    <property type="component" value="Unassembled WGS sequence"/>
</dbReference>
<gene>
    <name evidence="2" type="ORF">HERIO_215</name>
</gene>
<dbReference type="EMBL" id="LVKB01000005">
    <property type="protein sequence ID" value="ORD97959.1"/>
    <property type="molecule type" value="Genomic_DNA"/>
</dbReference>
<proteinExistence type="predicted"/>
<dbReference type="AlphaFoldDB" id="A0A1X0QDS5"/>
<dbReference type="Pfam" id="PF12762">
    <property type="entry name" value="DDE_Tnp_IS1595"/>
    <property type="match status" value="1"/>
</dbReference>
<dbReference type="SMART" id="SM01126">
    <property type="entry name" value="DDE_Tnp_IS1595"/>
    <property type="match status" value="1"/>
</dbReference>
<protein>
    <recommendedName>
        <fullName evidence="1">ISXO2-like transposase domain-containing protein</fullName>
    </recommendedName>
</protein>
<organism evidence="2 3">
    <name type="scientific">Hepatospora eriocheir</name>
    <dbReference type="NCBI Taxonomy" id="1081669"/>
    <lineage>
        <taxon>Eukaryota</taxon>
        <taxon>Fungi</taxon>
        <taxon>Fungi incertae sedis</taxon>
        <taxon>Microsporidia</taxon>
        <taxon>Hepatosporidae</taxon>
        <taxon>Hepatospora</taxon>
    </lineage>
</organism>
<dbReference type="VEuPathDB" id="MicrosporidiaDB:HERIO_215"/>
<dbReference type="InterPro" id="IPR053164">
    <property type="entry name" value="IS1016-like_transposase"/>
</dbReference>
<sequence>MESLDDADRKNNYGERVNGPWVFSMAEEGSRKVKIFVVKKRDRDSLLPLLLEHVNKSSIIHSDDQKAYSGLGTVFNDHKVVNHSENFVDLNTRCHTQLIECIWGQAKLKIIKNKMGTTLTMLLLGEPTLVTNLCLCHCDTSETSVSENNIKRKLFK</sequence>
<accession>A0A1X0QDS5</accession>
<comment type="caution">
    <text evidence="2">The sequence shown here is derived from an EMBL/GenBank/DDBJ whole genome shotgun (WGS) entry which is preliminary data.</text>
</comment>
<dbReference type="PANTHER" id="PTHR47163">
    <property type="entry name" value="DDE_TNP_IS1595 DOMAIN-CONTAINING PROTEIN"/>
    <property type="match status" value="1"/>
</dbReference>
<keyword evidence="3" id="KW-1185">Reference proteome</keyword>
<reference evidence="2 3" key="1">
    <citation type="journal article" date="2017" name="Environ. Microbiol.">
        <title>Decay of the glycolytic pathway and adaptation to intranuclear parasitism within Enterocytozoonidae microsporidia.</title>
        <authorList>
            <person name="Wiredu Boakye D."/>
            <person name="Jaroenlak P."/>
            <person name="Prachumwat A."/>
            <person name="Williams T.A."/>
            <person name="Bateman K.S."/>
            <person name="Itsathitphaisarn O."/>
            <person name="Sritunyalucksana K."/>
            <person name="Paszkiewicz K.H."/>
            <person name="Moore K.A."/>
            <person name="Stentiford G.D."/>
            <person name="Williams B.A."/>
        </authorList>
    </citation>
    <scope>NUCLEOTIDE SEQUENCE [LARGE SCALE GENOMIC DNA]</scope>
    <source>
        <strain evidence="2 3">GB1</strain>
    </source>
</reference>
<dbReference type="PANTHER" id="PTHR47163:SF3">
    <property type="entry name" value="PROTEIN CBG18017"/>
    <property type="match status" value="1"/>
</dbReference>